<evidence type="ECO:0000256" key="6">
    <source>
        <dbReference type="SAM" id="SignalP"/>
    </source>
</evidence>
<keyword evidence="3 6" id="KW-0732">Signal</keyword>
<feature type="domain" description="Sushi" evidence="7">
    <location>
        <begin position="23"/>
        <end position="81"/>
    </location>
</feature>
<feature type="domain" description="Sushi" evidence="7">
    <location>
        <begin position="82"/>
        <end position="142"/>
    </location>
</feature>
<evidence type="ECO:0000313" key="9">
    <source>
        <dbReference type="Proteomes" id="UP000694580"/>
    </source>
</evidence>
<reference evidence="8" key="3">
    <citation type="submission" date="2025-09" db="UniProtKB">
        <authorList>
            <consortium name="Ensembl"/>
        </authorList>
    </citation>
    <scope>IDENTIFICATION</scope>
</reference>
<dbReference type="Ensembl" id="ENSDCDT00010040079.1">
    <property type="protein sequence ID" value="ENSDCDP00010032319.1"/>
    <property type="gene ID" value="ENSDCDG00010020677.1"/>
</dbReference>
<dbReference type="PANTHER" id="PTHR45785:SF2">
    <property type="entry name" value="COMPLEMENT FACTOR H-RELATED"/>
    <property type="match status" value="1"/>
</dbReference>
<evidence type="ECO:0000256" key="1">
    <source>
        <dbReference type="ARBA" id="ARBA00004328"/>
    </source>
</evidence>
<reference evidence="8" key="2">
    <citation type="submission" date="2025-08" db="UniProtKB">
        <authorList>
            <consortium name="Ensembl"/>
        </authorList>
    </citation>
    <scope>IDENTIFICATION</scope>
</reference>
<dbReference type="Proteomes" id="UP000694580">
    <property type="component" value="Chromosome 19"/>
</dbReference>
<evidence type="ECO:0000256" key="4">
    <source>
        <dbReference type="ARBA" id="ARBA00023157"/>
    </source>
</evidence>
<dbReference type="SUPFAM" id="SSF57535">
    <property type="entry name" value="Complement control module/SCR domain"/>
    <property type="match status" value="12"/>
</dbReference>
<dbReference type="PROSITE" id="PS50923">
    <property type="entry name" value="SUSHI"/>
    <property type="match status" value="9"/>
</dbReference>
<feature type="disulfide bond" evidence="5">
    <location>
        <begin position="557"/>
        <end position="600"/>
    </location>
</feature>
<evidence type="ECO:0000256" key="5">
    <source>
        <dbReference type="PROSITE-ProRule" id="PRU00302"/>
    </source>
</evidence>
<keyword evidence="4 5" id="KW-1015">Disulfide bond</keyword>
<feature type="domain" description="Sushi" evidence="7">
    <location>
        <begin position="256"/>
        <end position="322"/>
    </location>
</feature>
<dbReference type="InterPro" id="IPR051503">
    <property type="entry name" value="ComplSys_Reg/VirEntry_Med"/>
</dbReference>
<name>A0AAY4CI68_9TELE</name>
<protein>
    <recommendedName>
        <fullName evidence="7">Sushi domain-containing protein</fullName>
    </recommendedName>
</protein>
<dbReference type="Gene3D" id="2.10.70.10">
    <property type="entry name" value="Complement Module, domain 1"/>
    <property type="match status" value="11"/>
</dbReference>
<keyword evidence="9" id="KW-1185">Reference proteome</keyword>
<keyword evidence="2 5" id="KW-0768">Sushi</keyword>
<dbReference type="InterPro" id="IPR000436">
    <property type="entry name" value="Sushi_SCR_CCP_dom"/>
</dbReference>
<dbReference type="RefSeq" id="XP_028818100.1">
    <property type="nucleotide sequence ID" value="XM_028962267.1"/>
</dbReference>
<evidence type="ECO:0000256" key="3">
    <source>
        <dbReference type="ARBA" id="ARBA00022729"/>
    </source>
</evidence>
<dbReference type="PANTHER" id="PTHR45785">
    <property type="entry name" value="COMPLEMENT FACTOR H-RELATED"/>
    <property type="match status" value="1"/>
</dbReference>
<evidence type="ECO:0000313" key="8">
    <source>
        <dbReference type="Ensembl" id="ENSDCDP00010032319.1"/>
    </source>
</evidence>
<feature type="disulfide bond" evidence="5">
    <location>
        <begin position="145"/>
        <end position="188"/>
    </location>
</feature>
<accession>A0AAY4CI68</accession>
<feature type="domain" description="Sushi" evidence="7">
    <location>
        <begin position="143"/>
        <end position="203"/>
    </location>
</feature>
<feature type="domain" description="Sushi" evidence="7">
    <location>
        <begin position="555"/>
        <end position="613"/>
    </location>
</feature>
<feature type="domain" description="Sushi" evidence="7">
    <location>
        <begin position="672"/>
        <end position="733"/>
    </location>
</feature>
<dbReference type="GeneID" id="114769339"/>
<feature type="disulfide bond" evidence="5">
    <location>
        <begin position="113"/>
        <end position="140"/>
    </location>
</feature>
<feature type="domain" description="Sushi" evidence="7">
    <location>
        <begin position="503"/>
        <end position="551"/>
    </location>
</feature>
<dbReference type="SMART" id="SM00032">
    <property type="entry name" value="CCP"/>
    <property type="match status" value="12"/>
</dbReference>
<evidence type="ECO:0000256" key="2">
    <source>
        <dbReference type="ARBA" id="ARBA00022659"/>
    </source>
</evidence>
<dbReference type="CDD" id="cd00033">
    <property type="entry name" value="CCP"/>
    <property type="match status" value="6"/>
</dbReference>
<gene>
    <name evidence="8" type="primary">LOC114769339</name>
</gene>
<comment type="caution">
    <text evidence="5">Lacks conserved residue(s) required for the propagation of feature annotation.</text>
</comment>
<dbReference type="GeneTree" id="ENSGT00940000154967"/>
<feature type="domain" description="Sushi" evidence="7">
    <location>
        <begin position="445"/>
        <end position="501"/>
    </location>
</feature>
<organism evidence="8 9">
    <name type="scientific">Denticeps clupeoides</name>
    <name type="common">denticle herring</name>
    <dbReference type="NCBI Taxonomy" id="299321"/>
    <lineage>
        <taxon>Eukaryota</taxon>
        <taxon>Metazoa</taxon>
        <taxon>Chordata</taxon>
        <taxon>Craniata</taxon>
        <taxon>Vertebrata</taxon>
        <taxon>Euteleostomi</taxon>
        <taxon>Actinopterygii</taxon>
        <taxon>Neopterygii</taxon>
        <taxon>Teleostei</taxon>
        <taxon>Clupei</taxon>
        <taxon>Clupeiformes</taxon>
        <taxon>Denticipitoidei</taxon>
        <taxon>Denticipitidae</taxon>
        <taxon>Denticeps</taxon>
    </lineage>
</organism>
<dbReference type="InterPro" id="IPR035976">
    <property type="entry name" value="Sushi/SCR/CCP_sf"/>
</dbReference>
<dbReference type="AlphaFoldDB" id="A0AAY4CI68"/>
<feature type="chain" id="PRO_5044315836" description="Sushi domain-containing protein" evidence="6">
    <location>
        <begin position="23"/>
        <end position="794"/>
    </location>
</feature>
<comment type="subcellular location">
    <subcellularLocation>
        <location evidence="1">Virion</location>
    </subcellularLocation>
</comment>
<sequence>MHAAALAVCLALWMCPFTLVGGQDCQKDAVDRTSNMDLSSLKDSYADGDTVRVTCHVGYVGFYRLACKSGAWVRTGRGCQAKPCGHPGDAPNGMFELSKGDQFVFGSEVTYTCKLGYQMVSQNNRRNCLVSGWDNKIPTCEALTCPIIKPPSNILAAGNVESGNYGDVVRFECQSERMKLKGASEIHCTESGEWSAQTPTCEEIQCEKPQIPNGKVLNDKDVYKENDALKYTCDERFKRINERQPVCGRYDWSYKPACEEITCTLSVAPGTTTFPRGKNIFKPGETVEVVCNDGFKTITKETRETFTCKEDGEWDGRPSCEEIFCTWPRNEPRIRGGSRWWGPENTKKNNEKLAYDCAYGYKKPEEGDATCTIKGWHPDPLCVAITCSKPAIANAILPADVKETYTFEQTMYYQCEHDKVPRPRIYIRCGNAGWTDEKKCKGKDGECEAPTVDNGFTRVKPDNKGIVSYSCNAGYKPFTVGWWGEITCTGGSWVPTPKCIENSQCGAVPGATPKFAVYRDGDSLEFQCRPGMPLQLITCRNGTWGTPVCEDDQKDICGPPPHVENGIVKVPYQRFYQEGYSVKYECRKSFQLRGTPEVTCNGGAWSKPPACVATCEKPKSHSMQLNPEKQIYVTGDELMYVCHRPFNKKPGGTVTCQNGEWSETVECLHPLGHCGPPPALEGGDISTSVKQLYENGENVEFSCQQFYIPDGTQKTCSNGRWTGDVKCIEPCKVTRQMMENRGINYQHPERISSPYIKHNDRLTFVCQRWKSLKPGSPPFQQYCESGQMTLPECE</sequence>
<dbReference type="Pfam" id="PF00084">
    <property type="entry name" value="Sushi"/>
    <property type="match status" value="6"/>
</dbReference>
<reference evidence="8 9" key="1">
    <citation type="submission" date="2020-06" db="EMBL/GenBank/DDBJ databases">
        <authorList>
            <consortium name="Wellcome Sanger Institute Data Sharing"/>
        </authorList>
    </citation>
    <scope>NUCLEOTIDE SEQUENCE [LARGE SCALE GENOMIC DNA]</scope>
</reference>
<feature type="signal peptide" evidence="6">
    <location>
        <begin position="1"/>
        <end position="22"/>
    </location>
</feature>
<feature type="domain" description="Sushi" evidence="7">
    <location>
        <begin position="385"/>
        <end position="442"/>
    </location>
</feature>
<evidence type="ECO:0000259" key="7">
    <source>
        <dbReference type="PROSITE" id="PS50923"/>
    </source>
</evidence>
<proteinExistence type="predicted"/>